<comment type="subcellular location">
    <subcellularLocation>
        <location evidence="1">Cell membrane</location>
        <topology evidence="1">Multi-pass membrane protein</topology>
    </subcellularLocation>
    <subcellularLocation>
        <location evidence="7">Membrane</location>
        <topology evidence="7">Multi-pass membrane protein</topology>
    </subcellularLocation>
</comment>
<dbReference type="PANTHER" id="PTHR16024:SF6">
    <property type="entry name" value="XK-RELATED PROTEIN"/>
    <property type="match status" value="1"/>
</dbReference>
<evidence type="ECO:0000256" key="3">
    <source>
        <dbReference type="ARBA" id="ARBA00022475"/>
    </source>
</evidence>
<sequence length="430" mass="48940">MSVATGHRGQFNTASKASLNYSGTTNTPNDSVEPICELSTLQCRHLIVESNSSFKQWAEVDAPSCMGANCDHSISYWEICSTALSIVMRAIAVCINIKLAANYYRQGHLDYFAWTITCIAVPMFVTTMIHANMCYKDGKFSDGACKTLQTLWLVIVSSFFFRYWKSLMYALKCKRAESIGDKQSQLRNYKLNIREESDVAFIRLFECFLEAAPQKILQVSIVLGHVDKMTDLQIIAISSYFGSMAWCLSAYHRYNRYSQGDKFNISINGVILQLCWHFCTSVSRTLCIALVASIFPLWTLVASLSHALLFGFITFIIERPKFANSSLSNFLFCLVLGFVYVFTFISVRDAPTRYKYISYYLFCTIENIACVTLFILYASNDLANIAILFYPLCGLALSFYYIGIGFMIIYYLYFHPRITARTSKRIINNN</sequence>
<dbReference type="KEGG" id="gfs:119635754"/>
<name>A0A9C6DPW2_9MUSC</name>
<dbReference type="GO" id="GO:0070782">
    <property type="term" value="P:phosphatidylserine exposure on apoptotic cell surface"/>
    <property type="evidence" value="ECO:0007669"/>
    <property type="project" value="TreeGrafter"/>
</dbReference>
<reference evidence="9" key="1">
    <citation type="submission" date="2025-08" db="UniProtKB">
        <authorList>
            <consortium name="RefSeq"/>
        </authorList>
    </citation>
    <scope>IDENTIFICATION</scope>
    <source>
        <tissue evidence="9">Whole body pupa</tissue>
    </source>
</reference>
<dbReference type="GO" id="GO:0005886">
    <property type="term" value="C:plasma membrane"/>
    <property type="evidence" value="ECO:0007669"/>
    <property type="project" value="UniProtKB-SubCell"/>
</dbReference>
<dbReference type="GeneID" id="119635754"/>
<keyword evidence="6 7" id="KW-0472">Membrane</keyword>
<dbReference type="Proteomes" id="UP000092443">
    <property type="component" value="Unplaced"/>
</dbReference>
<keyword evidence="8" id="KW-1185">Reference proteome</keyword>
<dbReference type="AlphaFoldDB" id="A0A9C6DPW2"/>
<gene>
    <name evidence="9" type="primary">LOC119635754</name>
</gene>
<evidence type="ECO:0000313" key="8">
    <source>
        <dbReference type="Proteomes" id="UP000092443"/>
    </source>
</evidence>
<accession>A0A9C6DPW2</accession>
<feature type="transmembrane region" description="Helical" evidence="7">
    <location>
        <begin position="385"/>
        <end position="414"/>
    </location>
</feature>
<dbReference type="InterPro" id="IPR018629">
    <property type="entry name" value="XK-rel"/>
</dbReference>
<feature type="transmembrane region" description="Helical" evidence="7">
    <location>
        <begin position="111"/>
        <end position="131"/>
    </location>
</feature>
<evidence type="ECO:0000313" key="9">
    <source>
        <dbReference type="RefSeq" id="XP_037886683.1"/>
    </source>
</evidence>
<dbReference type="GO" id="GO:0043652">
    <property type="term" value="P:engulfment of apoptotic cell"/>
    <property type="evidence" value="ECO:0007669"/>
    <property type="project" value="TreeGrafter"/>
</dbReference>
<evidence type="ECO:0000256" key="4">
    <source>
        <dbReference type="ARBA" id="ARBA00022692"/>
    </source>
</evidence>
<protein>
    <recommendedName>
        <fullName evidence="7">XK-related protein</fullName>
    </recommendedName>
</protein>
<feature type="transmembrane region" description="Helical" evidence="7">
    <location>
        <begin position="286"/>
        <end position="317"/>
    </location>
</feature>
<dbReference type="InterPro" id="IPR050895">
    <property type="entry name" value="XK-related_scramblase"/>
</dbReference>
<evidence type="ECO:0000256" key="5">
    <source>
        <dbReference type="ARBA" id="ARBA00022989"/>
    </source>
</evidence>
<keyword evidence="4 7" id="KW-0812">Transmembrane</keyword>
<dbReference type="Pfam" id="PF09815">
    <property type="entry name" value="XK-related"/>
    <property type="match status" value="1"/>
</dbReference>
<evidence type="ECO:0000256" key="6">
    <source>
        <dbReference type="ARBA" id="ARBA00023136"/>
    </source>
</evidence>
<dbReference type="RefSeq" id="XP_037886683.1">
    <property type="nucleotide sequence ID" value="XM_038030755.1"/>
</dbReference>
<keyword evidence="3" id="KW-1003">Cell membrane</keyword>
<feature type="transmembrane region" description="Helical" evidence="7">
    <location>
        <begin position="329"/>
        <end position="347"/>
    </location>
</feature>
<proteinExistence type="inferred from homology"/>
<evidence type="ECO:0000256" key="2">
    <source>
        <dbReference type="ARBA" id="ARBA00008789"/>
    </source>
</evidence>
<feature type="transmembrane region" description="Helical" evidence="7">
    <location>
        <begin position="359"/>
        <end position="379"/>
    </location>
</feature>
<evidence type="ECO:0000256" key="7">
    <source>
        <dbReference type="RuleBase" id="RU910716"/>
    </source>
</evidence>
<organism evidence="8 9">
    <name type="scientific">Glossina fuscipes</name>
    <dbReference type="NCBI Taxonomy" id="7396"/>
    <lineage>
        <taxon>Eukaryota</taxon>
        <taxon>Metazoa</taxon>
        <taxon>Ecdysozoa</taxon>
        <taxon>Arthropoda</taxon>
        <taxon>Hexapoda</taxon>
        <taxon>Insecta</taxon>
        <taxon>Pterygota</taxon>
        <taxon>Neoptera</taxon>
        <taxon>Endopterygota</taxon>
        <taxon>Diptera</taxon>
        <taxon>Brachycera</taxon>
        <taxon>Muscomorpha</taxon>
        <taxon>Hippoboscoidea</taxon>
        <taxon>Glossinidae</taxon>
        <taxon>Glossina</taxon>
    </lineage>
</organism>
<dbReference type="GO" id="GO:1902742">
    <property type="term" value="P:apoptotic process involved in development"/>
    <property type="evidence" value="ECO:0007669"/>
    <property type="project" value="TreeGrafter"/>
</dbReference>
<keyword evidence="5 7" id="KW-1133">Transmembrane helix</keyword>
<evidence type="ECO:0000256" key="1">
    <source>
        <dbReference type="ARBA" id="ARBA00004651"/>
    </source>
</evidence>
<comment type="similarity">
    <text evidence="2 7">Belongs to the XK family.</text>
</comment>
<feature type="transmembrane region" description="Helical" evidence="7">
    <location>
        <begin position="151"/>
        <end position="171"/>
    </location>
</feature>
<dbReference type="PANTHER" id="PTHR16024">
    <property type="entry name" value="XK-RELATED PROTEIN"/>
    <property type="match status" value="1"/>
</dbReference>